<feature type="compositionally biased region" description="Low complexity" evidence="2">
    <location>
        <begin position="21"/>
        <end position="33"/>
    </location>
</feature>
<dbReference type="Gene3D" id="2.40.260.10">
    <property type="entry name" value="Sortase"/>
    <property type="match status" value="1"/>
</dbReference>
<dbReference type="RefSeq" id="WP_329075459.1">
    <property type="nucleotide sequence ID" value="NZ_CP109495.1"/>
</dbReference>
<dbReference type="EMBL" id="CP109495">
    <property type="protein sequence ID" value="WUX51785.1"/>
    <property type="molecule type" value="Genomic_DNA"/>
</dbReference>
<keyword evidence="3" id="KW-0472">Membrane</keyword>
<feature type="region of interest" description="Disordered" evidence="2">
    <location>
        <begin position="1"/>
        <end position="43"/>
    </location>
</feature>
<evidence type="ECO:0000256" key="3">
    <source>
        <dbReference type="SAM" id="Phobius"/>
    </source>
</evidence>
<evidence type="ECO:0000256" key="2">
    <source>
        <dbReference type="SAM" id="MobiDB-lite"/>
    </source>
</evidence>
<dbReference type="InterPro" id="IPR023365">
    <property type="entry name" value="Sortase_dom-sf"/>
</dbReference>
<feature type="transmembrane region" description="Helical" evidence="3">
    <location>
        <begin position="46"/>
        <end position="70"/>
    </location>
</feature>
<feature type="transmembrane region" description="Helical" evidence="3">
    <location>
        <begin position="294"/>
        <end position="319"/>
    </location>
</feature>
<evidence type="ECO:0000313" key="5">
    <source>
        <dbReference type="Proteomes" id="UP001432209"/>
    </source>
</evidence>
<keyword evidence="3" id="KW-0812">Transmembrane</keyword>
<dbReference type="InterPro" id="IPR005754">
    <property type="entry name" value="Sortase"/>
</dbReference>
<name>A0ABZ2A396_STRNV</name>
<dbReference type="Pfam" id="PF04203">
    <property type="entry name" value="Sortase"/>
    <property type="match status" value="1"/>
</dbReference>
<keyword evidence="5" id="KW-1185">Reference proteome</keyword>
<dbReference type="Proteomes" id="UP001432209">
    <property type="component" value="Chromosome"/>
</dbReference>
<feature type="transmembrane region" description="Helical" evidence="3">
    <location>
        <begin position="266"/>
        <end position="288"/>
    </location>
</feature>
<dbReference type="CDD" id="cd05830">
    <property type="entry name" value="Sortase_E"/>
    <property type="match status" value="1"/>
</dbReference>
<evidence type="ECO:0000256" key="1">
    <source>
        <dbReference type="ARBA" id="ARBA00022801"/>
    </source>
</evidence>
<dbReference type="SUPFAM" id="SSF63817">
    <property type="entry name" value="Sortase"/>
    <property type="match status" value="1"/>
</dbReference>
<protein>
    <submittedName>
        <fullName evidence="4">Class E sortase</fullName>
    </submittedName>
</protein>
<gene>
    <name evidence="4" type="ORF">OG442_09685</name>
</gene>
<sequence>MTTVLTAPSPPSPPPPPPGPAAVSRPGSGSDSDSGNDRPPPARPGLALAGAALCVLAAVLLGFAANLTVVGHLQHARDQQTAYDELRDQLARGTAPVGQRTFDGKTLAMGAPVALLRIPSLGLREVVAEGTTSGVLMSGPGHRRDTALPGQEGTSVIMGRQWGYGSPFNALDKLTPGTTIEVTTGQGKAVYEVLGVRRPGDKLPTPLAQGRGRLTLMTASGPAYTPAGVLRVDAALTTPIQPSPPRPLRSGWISPAEEALGGDNGAWLAVFLWSQALLLAALATVWLHRVWGPWQTWITAGPVLTALGIAVSGAATHILPNLL</sequence>
<evidence type="ECO:0000313" key="4">
    <source>
        <dbReference type="EMBL" id="WUX51785.1"/>
    </source>
</evidence>
<keyword evidence="1" id="KW-0378">Hydrolase</keyword>
<accession>A0ABZ2A396</accession>
<dbReference type="InterPro" id="IPR042003">
    <property type="entry name" value="Sortase_E"/>
</dbReference>
<keyword evidence="3" id="KW-1133">Transmembrane helix</keyword>
<organism evidence="4 5">
    <name type="scientific">Streptomyces niveus</name>
    <name type="common">Streptomyces spheroides</name>
    <dbReference type="NCBI Taxonomy" id="193462"/>
    <lineage>
        <taxon>Bacteria</taxon>
        <taxon>Bacillati</taxon>
        <taxon>Actinomycetota</taxon>
        <taxon>Actinomycetes</taxon>
        <taxon>Kitasatosporales</taxon>
        <taxon>Streptomycetaceae</taxon>
        <taxon>Streptomyces</taxon>
    </lineage>
</organism>
<reference evidence="4" key="1">
    <citation type="submission" date="2022-10" db="EMBL/GenBank/DDBJ databases">
        <title>The complete genomes of actinobacterial strains from the NBC collection.</title>
        <authorList>
            <person name="Joergensen T.S."/>
            <person name="Alvarez Arevalo M."/>
            <person name="Sterndorff E.B."/>
            <person name="Faurdal D."/>
            <person name="Vuksanovic O."/>
            <person name="Mourched A.-S."/>
            <person name="Charusanti P."/>
            <person name="Shaw S."/>
            <person name="Blin K."/>
            <person name="Weber T."/>
        </authorList>
    </citation>
    <scope>NUCLEOTIDE SEQUENCE</scope>
    <source>
        <strain evidence="4">NBC_01432</strain>
    </source>
</reference>
<feature type="compositionally biased region" description="Pro residues" evidence="2">
    <location>
        <begin position="8"/>
        <end position="20"/>
    </location>
</feature>
<proteinExistence type="predicted"/>